<gene>
    <name evidence="2" type="ORF">SAMN06297387_12571</name>
</gene>
<name>A0A286E672_9ACTN</name>
<reference evidence="2 3" key="1">
    <citation type="submission" date="2017-09" db="EMBL/GenBank/DDBJ databases">
        <authorList>
            <person name="Ehlers B."/>
            <person name="Leendertz F.H."/>
        </authorList>
    </citation>
    <scope>NUCLEOTIDE SEQUENCE [LARGE SCALE GENOMIC DNA]</scope>
    <source>
        <strain evidence="2 3">CGMCC 4.7095</strain>
    </source>
</reference>
<dbReference type="InterPro" id="IPR036380">
    <property type="entry name" value="Isochorismatase-like_sf"/>
</dbReference>
<protein>
    <submittedName>
        <fullName evidence="2">Nicotinamidase-related amidase</fullName>
    </submittedName>
</protein>
<evidence type="ECO:0000259" key="1">
    <source>
        <dbReference type="Pfam" id="PF00857"/>
    </source>
</evidence>
<evidence type="ECO:0000313" key="2">
    <source>
        <dbReference type="EMBL" id="SOD66415.1"/>
    </source>
</evidence>
<dbReference type="RefSeq" id="WP_097233710.1">
    <property type="nucleotide sequence ID" value="NZ_OCNE01000025.1"/>
</dbReference>
<dbReference type="SUPFAM" id="SSF52499">
    <property type="entry name" value="Isochorismatase-like hydrolases"/>
    <property type="match status" value="1"/>
</dbReference>
<accession>A0A286E672</accession>
<dbReference type="Proteomes" id="UP000219072">
    <property type="component" value="Unassembled WGS sequence"/>
</dbReference>
<feature type="domain" description="Isochorismatase-like" evidence="1">
    <location>
        <begin position="19"/>
        <end position="168"/>
    </location>
</feature>
<dbReference type="PANTHER" id="PTHR43559:SF3">
    <property type="entry name" value="HYDROLASE YCAC-RELATED"/>
    <property type="match status" value="1"/>
</dbReference>
<dbReference type="OrthoDB" id="9789777at2"/>
<dbReference type="CDD" id="cd01012">
    <property type="entry name" value="YcaC_related"/>
    <property type="match status" value="1"/>
</dbReference>
<dbReference type="PANTHER" id="PTHR43559">
    <property type="entry name" value="HYDROLASE YCAC-RELATED"/>
    <property type="match status" value="1"/>
</dbReference>
<dbReference type="AlphaFoldDB" id="A0A286E672"/>
<dbReference type="InterPro" id="IPR053152">
    <property type="entry name" value="Hydrolase_YcaC-like"/>
</dbReference>
<dbReference type="Gene3D" id="3.40.50.850">
    <property type="entry name" value="Isochorismatase-like"/>
    <property type="match status" value="1"/>
</dbReference>
<keyword evidence="3" id="KW-1185">Reference proteome</keyword>
<sequence>MSTGKKAGLDALLTPEESVVVLIDHQPFQFANLNSHEPTMVVNNSVALAKAAKAYEVPTILTTVLEERGGLLLKGIQDVFPDQKPINRTLINTWQDQRVVDAVKATGRKKLIIAGLWTEVCVAMPAIQAAGEGFDVYVVTDASGGASVETHDMAVRRMVQAGIVPITWLAVMAEWQRDWAREETLQDVIGIQAQHGGASGVAFEWETQLLATGRG</sequence>
<evidence type="ECO:0000313" key="3">
    <source>
        <dbReference type="Proteomes" id="UP000219072"/>
    </source>
</evidence>
<proteinExistence type="predicted"/>
<dbReference type="EMBL" id="OCNE01000025">
    <property type="protein sequence ID" value="SOD66415.1"/>
    <property type="molecule type" value="Genomic_DNA"/>
</dbReference>
<dbReference type="Pfam" id="PF00857">
    <property type="entry name" value="Isochorismatase"/>
    <property type="match status" value="1"/>
</dbReference>
<dbReference type="InterPro" id="IPR000868">
    <property type="entry name" value="Isochorismatase-like_dom"/>
</dbReference>
<organism evidence="2 3">
    <name type="scientific">Streptomyces zhaozhouensis</name>
    <dbReference type="NCBI Taxonomy" id="1300267"/>
    <lineage>
        <taxon>Bacteria</taxon>
        <taxon>Bacillati</taxon>
        <taxon>Actinomycetota</taxon>
        <taxon>Actinomycetes</taxon>
        <taxon>Kitasatosporales</taxon>
        <taxon>Streptomycetaceae</taxon>
        <taxon>Streptomyces</taxon>
    </lineage>
</organism>